<keyword evidence="2" id="KW-0677">Repeat</keyword>
<dbReference type="EMBL" id="LR783817">
    <property type="protein sequence ID" value="CAB3229686.1"/>
    <property type="molecule type" value="mRNA"/>
</dbReference>
<dbReference type="CDD" id="cd00198">
    <property type="entry name" value="vWFA"/>
    <property type="match status" value="1"/>
</dbReference>
<dbReference type="AlphaFoldDB" id="A0A6F9D963"/>
<dbReference type="CDD" id="cd00054">
    <property type="entry name" value="EGF_CA"/>
    <property type="match status" value="1"/>
</dbReference>
<evidence type="ECO:0000256" key="4">
    <source>
        <dbReference type="PROSITE-ProRule" id="PRU00076"/>
    </source>
</evidence>
<feature type="disulfide bond" evidence="4">
    <location>
        <begin position="214"/>
        <end position="223"/>
    </location>
</feature>
<evidence type="ECO:0000256" key="3">
    <source>
        <dbReference type="ARBA" id="ARBA00023157"/>
    </source>
</evidence>
<evidence type="ECO:0000256" key="2">
    <source>
        <dbReference type="ARBA" id="ARBA00022737"/>
    </source>
</evidence>
<dbReference type="Pfam" id="PF00092">
    <property type="entry name" value="VWA"/>
    <property type="match status" value="1"/>
</dbReference>
<dbReference type="Gene3D" id="2.10.25.10">
    <property type="entry name" value="Laminin"/>
    <property type="match status" value="2"/>
</dbReference>
<evidence type="ECO:0000256" key="1">
    <source>
        <dbReference type="ARBA" id="ARBA00022536"/>
    </source>
</evidence>
<evidence type="ECO:0000313" key="7">
    <source>
        <dbReference type="EMBL" id="CAB3229686.1"/>
    </source>
</evidence>
<dbReference type="InterPro" id="IPR000742">
    <property type="entry name" value="EGF"/>
</dbReference>
<accession>A0A6F9D963</accession>
<feature type="domain" description="EGF-like" evidence="5">
    <location>
        <begin position="253"/>
        <end position="289"/>
    </location>
</feature>
<protein>
    <submittedName>
        <fullName evidence="7">Fibropellin-1-like</fullName>
    </submittedName>
</protein>
<feature type="disulfide bond" evidence="4">
    <location>
        <begin position="279"/>
        <end position="288"/>
    </location>
</feature>
<comment type="caution">
    <text evidence="4">Lacks conserved residue(s) required for the propagation of feature annotation.</text>
</comment>
<dbReference type="PROSITE" id="PS00022">
    <property type="entry name" value="EGF_1"/>
    <property type="match status" value="1"/>
</dbReference>
<dbReference type="SMART" id="SM00181">
    <property type="entry name" value="EGF"/>
    <property type="match status" value="2"/>
</dbReference>
<name>A0A6F9D963_9ASCI</name>
<organism evidence="7">
    <name type="scientific">Phallusia mammillata</name>
    <dbReference type="NCBI Taxonomy" id="59560"/>
    <lineage>
        <taxon>Eukaryota</taxon>
        <taxon>Metazoa</taxon>
        <taxon>Chordata</taxon>
        <taxon>Tunicata</taxon>
        <taxon>Ascidiacea</taxon>
        <taxon>Phlebobranchia</taxon>
        <taxon>Ascidiidae</taxon>
        <taxon>Phallusia</taxon>
    </lineage>
</organism>
<dbReference type="SUPFAM" id="SSF53300">
    <property type="entry name" value="vWA-like"/>
    <property type="match status" value="1"/>
</dbReference>
<feature type="domain" description="VWFA" evidence="6">
    <location>
        <begin position="2"/>
        <end position="183"/>
    </location>
</feature>
<feature type="domain" description="EGF-like" evidence="5">
    <location>
        <begin position="190"/>
        <end position="224"/>
    </location>
</feature>
<proteinExistence type="evidence at transcript level"/>
<keyword evidence="1 4" id="KW-0245">EGF-like domain</keyword>
<dbReference type="PROSITE" id="PS50234">
    <property type="entry name" value="VWFA"/>
    <property type="match status" value="1"/>
</dbReference>
<dbReference type="SUPFAM" id="SSF57196">
    <property type="entry name" value="EGF/Laminin"/>
    <property type="match status" value="1"/>
</dbReference>
<dbReference type="Pfam" id="PF00008">
    <property type="entry name" value="EGF"/>
    <property type="match status" value="1"/>
</dbReference>
<dbReference type="InterPro" id="IPR036465">
    <property type="entry name" value="vWFA_dom_sf"/>
</dbReference>
<gene>
    <name evidence="7" type="primary">Celsr3</name>
</gene>
<dbReference type="PROSITE" id="PS01186">
    <property type="entry name" value="EGF_2"/>
    <property type="match status" value="1"/>
</dbReference>
<dbReference type="PROSITE" id="PS50026">
    <property type="entry name" value="EGF_3"/>
    <property type="match status" value="2"/>
</dbReference>
<evidence type="ECO:0000259" key="6">
    <source>
        <dbReference type="PROSITE" id="PS50234"/>
    </source>
</evidence>
<dbReference type="InterPro" id="IPR051022">
    <property type="entry name" value="Notch_Cell-Fate_Det"/>
</dbReference>
<dbReference type="PANTHER" id="PTHR24049">
    <property type="entry name" value="CRUMBS FAMILY MEMBER"/>
    <property type="match status" value="1"/>
</dbReference>
<evidence type="ECO:0000259" key="5">
    <source>
        <dbReference type="PROSITE" id="PS50026"/>
    </source>
</evidence>
<sequence>MDVVFLIDLGVQSGPHSVQFFTEYIMSVLRLFDIEDRNTRVALVTYGSNSLDGLVILGLREGNNHRAIQLKLQELIKGFYTFSLSRALRKAGSIFATSPRAAQKLVFVITFTPMVGSAELAEILAAGRALGSGVSIYLVAIDGASSDHLLAQLMLNRNMFRGSYKITQDYDILDIVERTQDALKQQYRCDECTTNQCPRYQSCTSVGGQTVCVCNLGYVDGYCSDTDPCRASPCPPGQICRRNGFSHTCQPDDADTCLGTVCLNQAQCFIEQGMPKCQCTPGYVGDSCQARCPRCSAKHFCLFENQRAVCKCRSRTSPKK</sequence>
<dbReference type="Gene3D" id="3.40.50.410">
    <property type="entry name" value="von Willebrand factor, type A domain"/>
    <property type="match status" value="1"/>
</dbReference>
<reference evidence="7" key="1">
    <citation type="submission" date="2020-04" db="EMBL/GenBank/DDBJ databases">
        <authorList>
            <person name="Neveu A P."/>
        </authorList>
    </citation>
    <scope>NUCLEOTIDE SEQUENCE</scope>
    <source>
        <tissue evidence="7">Whole embryo</tissue>
    </source>
</reference>
<keyword evidence="3 4" id="KW-1015">Disulfide bond</keyword>
<dbReference type="InterPro" id="IPR002035">
    <property type="entry name" value="VWF_A"/>
</dbReference>